<evidence type="ECO:0000313" key="11">
    <source>
        <dbReference type="Proteomes" id="UP000036923"/>
    </source>
</evidence>
<dbReference type="AlphaFoldDB" id="A0A0L6JWL3"/>
<dbReference type="STRING" id="398512.Bccel_5282"/>
<dbReference type="EMBL" id="LGTC01000001">
    <property type="protein sequence ID" value="KNY30005.1"/>
    <property type="molecule type" value="Genomic_DNA"/>
</dbReference>
<evidence type="ECO:0000256" key="5">
    <source>
        <dbReference type="ARBA" id="ARBA00024867"/>
    </source>
</evidence>
<accession>A0A0L6JWL3</accession>
<dbReference type="RefSeq" id="WP_036945023.1">
    <property type="nucleotide sequence ID" value="NZ_JQKC01000041.1"/>
</dbReference>
<dbReference type="OrthoDB" id="9809318at2"/>
<evidence type="ECO:0000256" key="4">
    <source>
        <dbReference type="ARBA" id="ARBA00023159"/>
    </source>
</evidence>
<evidence type="ECO:0000313" key="10">
    <source>
        <dbReference type="EMBL" id="KNY30005.1"/>
    </source>
</evidence>
<organism evidence="10 11">
    <name type="scientific">Pseudobacteroides cellulosolvens ATCC 35603 = DSM 2933</name>
    <dbReference type="NCBI Taxonomy" id="398512"/>
    <lineage>
        <taxon>Bacteria</taxon>
        <taxon>Bacillati</taxon>
        <taxon>Bacillota</taxon>
        <taxon>Clostridia</taxon>
        <taxon>Eubacteriales</taxon>
        <taxon>Oscillospiraceae</taxon>
        <taxon>Pseudobacteroides</taxon>
    </lineage>
</organism>
<proteinExistence type="predicted"/>
<feature type="domain" description="HTH LytTR-type" evidence="9">
    <location>
        <begin position="140"/>
        <end position="227"/>
    </location>
</feature>
<dbReference type="Pfam" id="PF04397">
    <property type="entry name" value="LytTR"/>
    <property type="match status" value="1"/>
</dbReference>
<dbReference type="SUPFAM" id="SSF52172">
    <property type="entry name" value="CheY-like"/>
    <property type="match status" value="1"/>
</dbReference>
<evidence type="ECO:0000256" key="2">
    <source>
        <dbReference type="ARBA" id="ARBA00022490"/>
    </source>
</evidence>
<gene>
    <name evidence="10" type="ORF">Bccel_5282</name>
</gene>
<comment type="function">
    <text evidence="6">Required for high-level post-exponential phase expression of a series of secreted proteins.</text>
</comment>
<dbReference type="Gene3D" id="3.40.50.2300">
    <property type="match status" value="1"/>
</dbReference>
<protein>
    <recommendedName>
        <fullName evidence="1">Stage 0 sporulation protein A homolog</fullName>
    </recommendedName>
</protein>
<comment type="function">
    <text evidence="5">May play the central regulatory role in sporulation. It may be an element of the effector pathway responsible for the activation of sporulation genes in response to nutritional stress. Spo0A may act in concert with spo0H (a sigma factor) to control the expression of some genes that are critical to the sporulation process.</text>
</comment>
<dbReference type="PANTHER" id="PTHR37299">
    <property type="entry name" value="TRANSCRIPTIONAL REGULATOR-RELATED"/>
    <property type="match status" value="1"/>
</dbReference>
<dbReference type="Pfam" id="PF00072">
    <property type="entry name" value="Response_reg"/>
    <property type="match status" value="1"/>
</dbReference>
<evidence type="ECO:0000256" key="6">
    <source>
        <dbReference type="ARBA" id="ARBA00037164"/>
    </source>
</evidence>
<name>A0A0L6JWL3_9FIRM</name>
<evidence type="ECO:0000259" key="8">
    <source>
        <dbReference type="PROSITE" id="PS50110"/>
    </source>
</evidence>
<evidence type="ECO:0000256" key="7">
    <source>
        <dbReference type="PROSITE-ProRule" id="PRU00169"/>
    </source>
</evidence>
<keyword evidence="3" id="KW-0902">Two-component regulatory system</keyword>
<comment type="caution">
    <text evidence="10">The sequence shown here is derived from an EMBL/GenBank/DDBJ whole genome shotgun (WGS) entry which is preliminary data.</text>
</comment>
<dbReference type="SMART" id="SM00850">
    <property type="entry name" value="LytTR"/>
    <property type="match status" value="1"/>
</dbReference>
<dbReference type="InterPro" id="IPR001789">
    <property type="entry name" value="Sig_transdc_resp-reg_receiver"/>
</dbReference>
<keyword evidence="2" id="KW-0963">Cytoplasm</keyword>
<evidence type="ECO:0000256" key="1">
    <source>
        <dbReference type="ARBA" id="ARBA00018672"/>
    </source>
</evidence>
<keyword evidence="11" id="KW-1185">Reference proteome</keyword>
<dbReference type="GO" id="GO:0000156">
    <property type="term" value="F:phosphorelay response regulator activity"/>
    <property type="evidence" value="ECO:0007669"/>
    <property type="project" value="InterPro"/>
</dbReference>
<sequence length="244" mass="28223">MFRIVVCDDNLVILEKTTRAIEKIMTDNNISGEIVCKASNTGAVDDYLKDHSANLFFIDIDLKSSENGYELARRIREADCLAYIVFITGHFEYALQAFKVKAFDFLTKPVVFEVLEQCLLRIEKDYKSILNQGGYDDKFIHIKAESCIFKVKLKDIIYIAKSGFKVNIYTANDQISCYDSLERFSSILNDQSFIRCHKSFIANASYISKIDFKSKELHFITGHKCYIGDKYKDYLRTETKYICI</sequence>
<evidence type="ECO:0000259" key="9">
    <source>
        <dbReference type="PROSITE" id="PS50930"/>
    </source>
</evidence>
<keyword evidence="7" id="KW-0597">Phosphoprotein</keyword>
<dbReference type="PROSITE" id="PS50110">
    <property type="entry name" value="RESPONSE_REGULATORY"/>
    <property type="match status" value="1"/>
</dbReference>
<dbReference type="InterPro" id="IPR046947">
    <property type="entry name" value="LytR-like"/>
</dbReference>
<dbReference type="Gene3D" id="2.40.50.1020">
    <property type="entry name" value="LytTr DNA-binding domain"/>
    <property type="match status" value="1"/>
</dbReference>
<dbReference type="Proteomes" id="UP000036923">
    <property type="component" value="Unassembled WGS sequence"/>
</dbReference>
<dbReference type="eggNOG" id="COG3279">
    <property type="taxonomic scope" value="Bacteria"/>
</dbReference>
<reference evidence="11" key="1">
    <citation type="submission" date="2015-07" db="EMBL/GenBank/DDBJ databases">
        <title>Near-Complete Genome Sequence of the Cellulolytic Bacterium Bacteroides (Pseudobacteroides) cellulosolvens ATCC 35603.</title>
        <authorList>
            <person name="Dassa B."/>
            <person name="Utturkar S.M."/>
            <person name="Klingeman D.M."/>
            <person name="Hurt R.A."/>
            <person name="Keller M."/>
            <person name="Xu J."/>
            <person name="Reddy Y.H.K."/>
            <person name="Borovok I."/>
            <person name="Grinberg I.R."/>
            <person name="Lamed R."/>
            <person name="Zhivin O."/>
            <person name="Bayer E.A."/>
            <person name="Brown S.D."/>
        </authorList>
    </citation>
    <scope>NUCLEOTIDE SEQUENCE [LARGE SCALE GENOMIC DNA]</scope>
    <source>
        <strain evidence="11">DSM 2933</strain>
    </source>
</reference>
<dbReference type="InterPro" id="IPR011006">
    <property type="entry name" value="CheY-like_superfamily"/>
</dbReference>
<dbReference type="GO" id="GO:0003677">
    <property type="term" value="F:DNA binding"/>
    <property type="evidence" value="ECO:0007669"/>
    <property type="project" value="InterPro"/>
</dbReference>
<dbReference type="SMART" id="SM00448">
    <property type="entry name" value="REC"/>
    <property type="match status" value="1"/>
</dbReference>
<dbReference type="PROSITE" id="PS50930">
    <property type="entry name" value="HTH_LYTTR"/>
    <property type="match status" value="1"/>
</dbReference>
<dbReference type="InterPro" id="IPR007492">
    <property type="entry name" value="LytTR_DNA-bd_dom"/>
</dbReference>
<dbReference type="PANTHER" id="PTHR37299:SF3">
    <property type="entry name" value="STAGE 0 SPORULATION PROTEIN A HOMOLOG"/>
    <property type="match status" value="1"/>
</dbReference>
<feature type="modified residue" description="4-aspartylphosphate" evidence="7">
    <location>
        <position position="59"/>
    </location>
</feature>
<keyword evidence="4" id="KW-0010">Activator</keyword>
<feature type="domain" description="Response regulatory" evidence="8">
    <location>
        <begin position="3"/>
        <end position="123"/>
    </location>
</feature>
<evidence type="ECO:0000256" key="3">
    <source>
        <dbReference type="ARBA" id="ARBA00023012"/>
    </source>
</evidence>